<feature type="compositionally biased region" description="Polar residues" evidence="1">
    <location>
        <begin position="57"/>
        <end position="69"/>
    </location>
</feature>
<keyword evidence="2" id="KW-0808">Transferase</keyword>
<evidence type="ECO:0000313" key="3">
    <source>
        <dbReference type="Proteomes" id="UP000306813"/>
    </source>
</evidence>
<dbReference type="GO" id="GO:0032259">
    <property type="term" value="P:methylation"/>
    <property type="evidence" value="ECO:0007669"/>
    <property type="project" value="UniProtKB-KW"/>
</dbReference>
<protein>
    <submittedName>
        <fullName evidence="2">Modification methylase</fullName>
    </submittedName>
</protein>
<dbReference type="RefSeq" id="WP_139026850.1">
    <property type="nucleotide sequence ID" value="NZ_VDBS01000054.1"/>
</dbReference>
<evidence type="ECO:0000256" key="1">
    <source>
        <dbReference type="SAM" id="MobiDB-lite"/>
    </source>
</evidence>
<accession>A0AAX2UHS9</accession>
<dbReference type="PROSITE" id="PS00092">
    <property type="entry name" value="N6_MTASE"/>
    <property type="match status" value="1"/>
</dbReference>
<dbReference type="InterPro" id="IPR002052">
    <property type="entry name" value="DNA_methylase_N6_adenine_CS"/>
</dbReference>
<sequence>MKFYPKCTHCEKWKLLSLSLSASKSQSQETLKAFENNKHKLFENFRAELESDPKDLQATQNKSTKSPKQPSLFPLDEDKGLNNAGDFRSKDCIELLKLADIVVTNPPFSLFREYVAQLVEYDKKFLIVAHQNCITYKEVFSLIKDKKLWLGYGFKGGAGHFINYHYKDYAKASDHKEGMIRVSGVTWVTNLTHKKRNEILETIASYKKNPEQYPKYDNYDAINVDKTIEIPLDYDGVMGVPITFLDKHNPKQFEIVAKMTTTGIDEFNFGYPYINGKKIYARILIRKIAEVAELRKLEFEKM</sequence>
<evidence type="ECO:0000313" key="2">
    <source>
        <dbReference type="EMBL" id="TNB56492.1"/>
    </source>
</evidence>
<dbReference type="GO" id="GO:0003676">
    <property type="term" value="F:nucleic acid binding"/>
    <property type="evidence" value="ECO:0007669"/>
    <property type="project" value="InterPro"/>
</dbReference>
<keyword evidence="2" id="KW-0489">Methyltransferase</keyword>
<gene>
    <name evidence="2" type="ORF">FDW42_07320</name>
</gene>
<comment type="caution">
    <text evidence="2">The sequence shown here is derived from an EMBL/GenBank/DDBJ whole genome shotgun (WGS) entry which is preliminary data.</text>
</comment>
<dbReference type="GO" id="GO:0008168">
    <property type="term" value="F:methyltransferase activity"/>
    <property type="evidence" value="ECO:0007669"/>
    <property type="project" value="UniProtKB-KW"/>
</dbReference>
<reference evidence="2 3" key="1">
    <citation type="submission" date="2019-05" db="EMBL/GenBank/DDBJ databases">
        <title>Draft genomes of eight strains of Campylobacter helveticus isolated from cats and a dog in New Zealand.</title>
        <authorList>
            <person name="Bojanic K."/>
            <person name="Midwinter A.C."/>
            <person name="Biggs P.J."/>
            <person name="Acke E."/>
            <person name="Cornelius A.J."/>
            <person name="Marshall J.C."/>
        </authorList>
    </citation>
    <scope>NUCLEOTIDE SEQUENCE [LARGE SCALE GENOMIC DNA]</scope>
    <source>
        <strain evidence="2 3">ACP123b</strain>
    </source>
</reference>
<dbReference type="AlphaFoldDB" id="A0AAX2UHS9"/>
<organism evidence="2 3">
    <name type="scientific">Campylobacter helveticus</name>
    <dbReference type="NCBI Taxonomy" id="28898"/>
    <lineage>
        <taxon>Bacteria</taxon>
        <taxon>Pseudomonadati</taxon>
        <taxon>Campylobacterota</taxon>
        <taxon>Epsilonproteobacteria</taxon>
        <taxon>Campylobacterales</taxon>
        <taxon>Campylobacteraceae</taxon>
        <taxon>Campylobacter</taxon>
    </lineage>
</organism>
<dbReference type="Proteomes" id="UP000306813">
    <property type="component" value="Unassembled WGS sequence"/>
</dbReference>
<name>A0AAX2UHS9_9BACT</name>
<proteinExistence type="predicted"/>
<dbReference type="InterPro" id="IPR025247">
    <property type="entry name" value="EcoRI-like_methylase"/>
</dbReference>
<feature type="region of interest" description="Disordered" evidence="1">
    <location>
        <begin position="52"/>
        <end position="77"/>
    </location>
</feature>
<dbReference type="EMBL" id="VDBS01000054">
    <property type="protein sequence ID" value="TNB56492.1"/>
    <property type="molecule type" value="Genomic_DNA"/>
</dbReference>
<dbReference type="Pfam" id="PF13651">
    <property type="entry name" value="EcoRI_methylase"/>
    <property type="match status" value="1"/>
</dbReference>